<keyword evidence="6" id="KW-1185">Reference proteome</keyword>
<feature type="compositionally biased region" description="Basic and acidic residues" evidence="2">
    <location>
        <begin position="179"/>
        <end position="191"/>
    </location>
</feature>
<name>A0ABR9BCC5_9RHOO</name>
<evidence type="ECO:0000313" key="5">
    <source>
        <dbReference type="EMBL" id="MBD8503693.1"/>
    </source>
</evidence>
<evidence type="ECO:0000259" key="4">
    <source>
        <dbReference type="Pfam" id="PF13511"/>
    </source>
</evidence>
<comment type="caution">
    <text evidence="5">The sequence shown here is derived from an EMBL/GenBank/DDBJ whole genome shotgun (WGS) entry which is preliminary data.</text>
</comment>
<feature type="chain" id="PRO_5046934859" evidence="3">
    <location>
        <begin position="24"/>
        <end position="198"/>
    </location>
</feature>
<accession>A0ABR9BCC5</accession>
<feature type="coiled-coil region" evidence="1">
    <location>
        <begin position="67"/>
        <end position="94"/>
    </location>
</feature>
<feature type="signal peptide" evidence="3">
    <location>
        <begin position="1"/>
        <end position="23"/>
    </location>
</feature>
<protein>
    <submittedName>
        <fullName evidence="5">DUF4124 domain-containing protein</fullName>
    </submittedName>
</protein>
<organism evidence="5 6">
    <name type="scientific">Thauera sedimentorum</name>
    <dbReference type="NCBI Taxonomy" id="2767595"/>
    <lineage>
        <taxon>Bacteria</taxon>
        <taxon>Pseudomonadati</taxon>
        <taxon>Pseudomonadota</taxon>
        <taxon>Betaproteobacteria</taxon>
        <taxon>Rhodocyclales</taxon>
        <taxon>Zoogloeaceae</taxon>
        <taxon>Thauera</taxon>
    </lineage>
</organism>
<evidence type="ECO:0000256" key="1">
    <source>
        <dbReference type="SAM" id="Coils"/>
    </source>
</evidence>
<keyword evidence="1" id="KW-0175">Coiled coil</keyword>
<keyword evidence="3" id="KW-0732">Signal</keyword>
<evidence type="ECO:0000256" key="2">
    <source>
        <dbReference type="SAM" id="MobiDB-lite"/>
    </source>
</evidence>
<dbReference type="EMBL" id="JACYTO010000002">
    <property type="protein sequence ID" value="MBD8503693.1"/>
    <property type="molecule type" value="Genomic_DNA"/>
</dbReference>
<gene>
    <name evidence="5" type="ORF">IFO67_12425</name>
</gene>
<feature type="domain" description="DUF4124" evidence="4">
    <location>
        <begin position="12"/>
        <end position="63"/>
    </location>
</feature>
<dbReference type="RefSeq" id="WP_187718506.1">
    <property type="nucleotide sequence ID" value="NZ_JACTAH010000002.1"/>
</dbReference>
<feature type="region of interest" description="Disordered" evidence="2">
    <location>
        <begin position="157"/>
        <end position="198"/>
    </location>
</feature>
<dbReference type="InterPro" id="IPR025392">
    <property type="entry name" value="DUF4124"/>
</dbReference>
<proteinExistence type="predicted"/>
<dbReference type="Proteomes" id="UP000603602">
    <property type="component" value="Unassembled WGS sequence"/>
</dbReference>
<evidence type="ECO:0000313" key="6">
    <source>
        <dbReference type="Proteomes" id="UP000603602"/>
    </source>
</evidence>
<reference evidence="6" key="1">
    <citation type="submission" date="2023-07" db="EMBL/GenBank/DDBJ databases">
        <title>Thauera sp. CAU 1555 isolated from sand of Yaerae Beach.</title>
        <authorList>
            <person name="Kim W."/>
        </authorList>
    </citation>
    <scope>NUCLEOTIDE SEQUENCE [LARGE SCALE GENOMIC DNA]</scope>
    <source>
        <strain evidence="6">CAU 1555</strain>
    </source>
</reference>
<dbReference type="Pfam" id="PF13511">
    <property type="entry name" value="DUF4124"/>
    <property type="match status" value="1"/>
</dbReference>
<sequence>MSAPVLPTAALLLALCWNTSASAQIYRCVDPANGHTSFTDQPCPPGQTAAEIAVPEPNTVDSSGAREQALLREMEALRERVRAAEEARVQRSEADLQAERVDSFACSQAQRAYELEAGALKQNEAAIEAKRAAMYGACGLREPDRLEIEQKIIVPRTVRRPLWHDDPPRYPEPPPPRFTGRERVPATEPELRPQILQR</sequence>
<evidence type="ECO:0000256" key="3">
    <source>
        <dbReference type="SAM" id="SignalP"/>
    </source>
</evidence>